<dbReference type="AlphaFoldDB" id="A0AB37Z9V3"/>
<dbReference type="RefSeq" id="WP_143003822.1">
    <property type="nucleotide sequence ID" value="NZ_FMTL01000002.1"/>
</dbReference>
<comment type="caution">
    <text evidence="1">The sequence shown here is derived from an EMBL/GenBank/DDBJ whole genome shotgun (WGS) entry which is preliminary data.</text>
</comment>
<accession>A0AB37Z9V3</accession>
<protein>
    <submittedName>
        <fullName evidence="1">Uncharacterized protein</fullName>
    </submittedName>
</protein>
<name>A0AB37Z9V3_9PSED</name>
<proteinExistence type="predicted"/>
<dbReference type="Proteomes" id="UP000242418">
    <property type="component" value="Unassembled WGS sequence"/>
</dbReference>
<evidence type="ECO:0000313" key="2">
    <source>
        <dbReference type="Proteomes" id="UP000242418"/>
    </source>
</evidence>
<reference evidence="1 2" key="1">
    <citation type="submission" date="2016-10" db="EMBL/GenBank/DDBJ databases">
        <authorList>
            <person name="Varghese N."/>
            <person name="Submissions S."/>
        </authorList>
    </citation>
    <scope>NUCLEOTIDE SEQUENCE [LARGE SCALE GENOMIC DNA]</scope>
    <source>
        <strain evidence="1 2">DSM 17833</strain>
    </source>
</reference>
<dbReference type="EMBL" id="FMTL01000002">
    <property type="protein sequence ID" value="SCW70279.1"/>
    <property type="molecule type" value="Genomic_DNA"/>
</dbReference>
<organism evidence="1 2">
    <name type="scientific">Pseudomonas peli</name>
    <dbReference type="NCBI Taxonomy" id="592361"/>
    <lineage>
        <taxon>Bacteria</taxon>
        <taxon>Pseudomonadati</taxon>
        <taxon>Pseudomonadota</taxon>
        <taxon>Gammaproteobacteria</taxon>
        <taxon>Pseudomonadales</taxon>
        <taxon>Pseudomonadaceae</taxon>
        <taxon>Pseudomonas</taxon>
    </lineage>
</organism>
<evidence type="ECO:0000313" key="1">
    <source>
        <dbReference type="EMBL" id="SCW70279.1"/>
    </source>
</evidence>
<gene>
    <name evidence="1" type="ORF">SAMN05216370_2950</name>
</gene>
<sequence>MSKEKYQIKEKATYLCLTIIQHDLECLDDDLRAPTNDLKAHIGKLRSTRNVFVILNNLNDFLKQGGVRGDAEFQSHTRELRKKLGFINHVRNKSVGHIDFVLSERAVQWMPQLFMESSRENSEYRIFESYRALLEASINSFLTEDGHQKVFGHEIDLVYPPDRKEFYEFLEGVVTESIAWLRHAAQVVESCIVFHTQESVEELGAIAGKTNFDLKSDSEVEYSPEEKEPVIRNAIEKLREIGTDEQVIRHLESKI</sequence>
<keyword evidence="2" id="KW-1185">Reference proteome</keyword>